<dbReference type="Proteomes" id="UP000198656">
    <property type="component" value="Unassembled WGS sequence"/>
</dbReference>
<proteinExistence type="inferred from homology"/>
<dbReference type="AlphaFoldDB" id="A0A1G7UU96"/>
<protein>
    <submittedName>
        <fullName evidence="7">Transketolase</fullName>
    </submittedName>
</protein>
<dbReference type="GO" id="GO:0046872">
    <property type="term" value="F:metal ion binding"/>
    <property type="evidence" value="ECO:0007669"/>
    <property type="project" value="UniProtKB-KW"/>
</dbReference>
<dbReference type="GO" id="GO:0016740">
    <property type="term" value="F:transferase activity"/>
    <property type="evidence" value="ECO:0007669"/>
    <property type="project" value="UniProtKB-KW"/>
</dbReference>
<feature type="domain" description="Transketolase N-terminal" evidence="6">
    <location>
        <begin position="7"/>
        <end position="260"/>
    </location>
</feature>
<evidence type="ECO:0000313" key="8">
    <source>
        <dbReference type="Proteomes" id="UP000198656"/>
    </source>
</evidence>
<dbReference type="PROSITE" id="PS00801">
    <property type="entry name" value="TRANSKETOLASE_1"/>
    <property type="match status" value="1"/>
</dbReference>
<dbReference type="PANTHER" id="PTHR47514:SF1">
    <property type="entry name" value="TRANSKETOLASE N-TERMINAL SECTION-RELATED"/>
    <property type="match status" value="1"/>
</dbReference>
<dbReference type="InterPro" id="IPR049557">
    <property type="entry name" value="Transketolase_CS"/>
</dbReference>
<evidence type="ECO:0000256" key="3">
    <source>
        <dbReference type="ARBA" id="ARBA00022679"/>
    </source>
</evidence>
<keyword evidence="3" id="KW-0808">Transferase</keyword>
<reference evidence="8" key="1">
    <citation type="submission" date="2016-10" db="EMBL/GenBank/DDBJ databases">
        <authorList>
            <person name="Varghese N."/>
            <person name="Submissions S."/>
        </authorList>
    </citation>
    <scope>NUCLEOTIDE SEQUENCE [LARGE SCALE GENOMIC DNA]</scope>
    <source>
        <strain evidence="8">DSM 8344</strain>
    </source>
</reference>
<comment type="similarity">
    <text evidence="2">Belongs to the transketolase family.</text>
</comment>
<dbReference type="CDD" id="cd02012">
    <property type="entry name" value="TPP_TK"/>
    <property type="match status" value="1"/>
</dbReference>
<dbReference type="SUPFAM" id="SSF52518">
    <property type="entry name" value="Thiamin diphosphate-binding fold (THDP-binding)"/>
    <property type="match status" value="1"/>
</dbReference>
<evidence type="ECO:0000256" key="2">
    <source>
        <dbReference type="ARBA" id="ARBA00007131"/>
    </source>
</evidence>
<evidence type="ECO:0000256" key="4">
    <source>
        <dbReference type="ARBA" id="ARBA00022723"/>
    </source>
</evidence>
<keyword evidence="8" id="KW-1185">Reference proteome</keyword>
<evidence type="ECO:0000259" key="6">
    <source>
        <dbReference type="Pfam" id="PF00456"/>
    </source>
</evidence>
<organism evidence="7 8">
    <name type="scientific">Desulfosporosinus hippei DSM 8344</name>
    <dbReference type="NCBI Taxonomy" id="1121419"/>
    <lineage>
        <taxon>Bacteria</taxon>
        <taxon>Bacillati</taxon>
        <taxon>Bacillota</taxon>
        <taxon>Clostridia</taxon>
        <taxon>Eubacteriales</taxon>
        <taxon>Desulfitobacteriaceae</taxon>
        <taxon>Desulfosporosinus</taxon>
    </lineage>
</organism>
<dbReference type="EMBL" id="FNCP01000003">
    <property type="protein sequence ID" value="SDG50310.1"/>
    <property type="molecule type" value="Genomic_DNA"/>
</dbReference>
<evidence type="ECO:0000256" key="5">
    <source>
        <dbReference type="ARBA" id="ARBA00023052"/>
    </source>
</evidence>
<dbReference type="Pfam" id="PF00456">
    <property type="entry name" value="Transketolase_N"/>
    <property type="match status" value="1"/>
</dbReference>
<comment type="cofactor">
    <cofactor evidence="1">
        <name>thiamine diphosphate</name>
        <dbReference type="ChEBI" id="CHEBI:58937"/>
    </cofactor>
</comment>
<dbReference type="Gene3D" id="3.40.50.970">
    <property type="match status" value="1"/>
</dbReference>
<evidence type="ECO:0000256" key="1">
    <source>
        <dbReference type="ARBA" id="ARBA00001964"/>
    </source>
</evidence>
<keyword evidence="5" id="KW-0786">Thiamine pyrophosphate</keyword>
<dbReference type="RefSeq" id="WP_092330467.1">
    <property type="nucleotide sequence ID" value="NZ_FNCP01000003.1"/>
</dbReference>
<name>A0A1G7UU96_9FIRM</name>
<gene>
    <name evidence="7" type="ORF">SAMN05443529_103231</name>
</gene>
<dbReference type="OrthoDB" id="8732661at2"/>
<dbReference type="STRING" id="1121419.SAMN05443529_103231"/>
<evidence type="ECO:0000313" key="7">
    <source>
        <dbReference type="EMBL" id="SDG50310.1"/>
    </source>
</evidence>
<sequence length="276" mass="29830">MTALELKRVANVIRQDIISMLAAAKSGHPGGSLSAADIVATLFFNEMRLNPKDPHWEDRDRFVLSKGHAAPVLYSALAEKGYFPKEELQGLRQTGHMLQGHPDMKKTPGVDMSTGSLGQGLSAANGMALAGKLDGKDYRVYAVLGDGEMAEGQIWEAAMAAAHYKLDNLTAILDYNGLQIDGKTDSVMCSAPLVQKWQAFCWHVIEVDGHDIDALLAGFAEAKQVKGKPTMIIAKTVKGKGVSFMEDQAGWHGNAPSLEQAEQALKELREEAENLG</sequence>
<keyword evidence="4" id="KW-0479">Metal-binding</keyword>
<dbReference type="InterPro" id="IPR029061">
    <property type="entry name" value="THDP-binding"/>
</dbReference>
<dbReference type="PANTHER" id="PTHR47514">
    <property type="entry name" value="TRANSKETOLASE N-TERMINAL SECTION-RELATED"/>
    <property type="match status" value="1"/>
</dbReference>
<accession>A0A1G7UU96</accession>
<dbReference type="InterPro" id="IPR005474">
    <property type="entry name" value="Transketolase_N"/>
</dbReference>